<proteinExistence type="predicted"/>
<dbReference type="Proteomes" id="UP000280271">
    <property type="component" value="Unassembled WGS sequence"/>
</dbReference>
<name>A0ABX9TWK2_9GAMM</name>
<protein>
    <submittedName>
        <fullName evidence="2">Uncharacterized protein</fullName>
    </submittedName>
</protein>
<keyword evidence="1" id="KW-1133">Transmembrane helix</keyword>
<dbReference type="EMBL" id="RCHC01000006">
    <property type="protein sequence ID" value="RLL22446.1"/>
    <property type="molecule type" value="Genomic_DNA"/>
</dbReference>
<feature type="transmembrane region" description="Helical" evidence="1">
    <location>
        <begin position="12"/>
        <end position="30"/>
    </location>
</feature>
<keyword evidence="1" id="KW-0472">Membrane</keyword>
<keyword evidence="3" id="KW-1185">Reference proteome</keyword>
<sequence>MKTKKIELSMRIILMGICIFLALCFGFYAYGLKAEINALYAHFKNFRQQNCEFIAQFSTNHQCNELIAYKFKTVLIKPPYIKANENYVFFYQLQVEDALKLDNWLLQQAYKERVNDDELGLFSASWPKKKVHFLAQLKRYCLDKNQSCMGRFWRMHDNSYFQPKSYIVYGDDQKYWNVVQQRDFQCDENIEIDQQALKADFPSIYQPQSMREYHYLFCWEAERRLLRISSVITEAYLH</sequence>
<evidence type="ECO:0000256" key="1">
    <source>
        <dbReference type="SAM" id="Phobius"/>
    </source>
</evidence>
<comment type="caution">
    <text evidence="2">The sequence shown here is derived from an EMBL/GenBank/DDBJ whole genome shotgun (WGS) entry which is preliminary data.</text>
</comment>
<dbReference type="RefSeq" id="WP_120374870.1">
    <property type="nucleotide sequence ID" value="NZ_RCHC01000006.1"/>
</dbReference>
<gene>
    <name evidence="2" type="ORF">D9K81_06780</name>
</gene>
<organism evidence="2 3">
    <name type="scientific">Acinetobacter chengduensis</name>
    <dbReference type="NCBI Taxonomy" id="2420890"/>
    <lineage>
        <taxon>Bacteria</taxon>
        <taxon>Pseudomonadati</taxon>
        <taxon>Pseudomonadota</taxon>
        <taxon>Gammaproteobacteria</taxon>
        <taxon>Moraxellales</taxon>
        <taxon>Moraxellaceae</taxon>
        <taxon>Acinetobacter</taxon>
    </lineage>
</organism>
<keyword evidence="1" id="KW-0812">Transmembrane</keyword>
<reference evidence="2 3" key="1">
    <citation type="submission" date="2018-09" db="EMBL/GenBank/DDBJ databases">
        <title>The draft genome of Acinetobacter sp. strains.</title>
        <authorList>
            <person name="Qin J."/>
            <person name="Feng Y."/>
            <person name="Zong Z."/>
        </authorList>
    </citation>
    <scope>NUCLEOTIDE SEQUENCE [LARGE SCALE GENOMIC DNA]</scope>
    <source>
        <strain evidence="2 3">WCHAc060005</strain>
    </source>
</reference>
<accession>A0ABX9TWK2</accession>
<evidence type="ECO:0000313" key="2">
    <source>
        <dbReference type="EMBL" id="RLL22446.1"/>
    </source>
</evidence>
<evidence type="ECO:0000313" key="3">
    <source>
        <dbReference type="Proteomes" id="UP000280271"/>
    </source>
</evidence>